<evidence type="ECO:0000256" key="1">
    <source>
        <dbReference type="SAM" id="MobiDB-lite"/>
    </source>
</evidence>
<dbReference type="AlphaFoldDB" id="A0AA86PKR5"/>
<feature type="region of interest" description="Disordered" evidence="1">
    <location>
        <begin position="97"/>
        <end position="121"/>
    </location>
</feature>
<dbReference type="EMBL" id="CATOUU010000675">
    <property type="protein sequence ID" value="CAI9940281.1"/>
    <property type="molecule type" value="Genomic_DNA"/>
</dbReference>
<comment type="caution">
    <text evidence="2">The sequence shown here is derived from an EMBL/GenBank/DDBJ whole genome shotgun (WGS) entry which is preliminary data.</text>
</comment>
<organism evidence="2">
    <name type="scientific">Hexamita inflata</name>
    <dbReference type="NCBI Taxonomy" id="28002"/>
    <lineage>
        <taxon>Eukaryota</taxon>
        <taxon>Metamonada</taxon>
        <taxon>Diplomonadida</taxon>
        <taxon>Hexamitidae</taxon>
        <taxon>Hexamitinae</taxon>
        <taxon>Hexamita</taxon>
    </lineage>
</organism>
<accession>A0AA86PKR5</accession>
<evidence type="ECO:0000313" key="3">
    <source>
        <dbReference type="EMBL" id="CAL6017248.1"/>
    </source>
</evidence>
<dbReference type="Proteomes" id="UP001642409">
    <property type="component" value="Unassembled WGS sequence"/>
</dbReference>
<gene>
    <name evidence="3" type="ORF">HINF_LOCUS25896</name>
    <name evidence="2" type="ORF">HINF_LOCUS27926</name>
</gene>
<reference evidence="3 4" key="2">
    <citation type="submission" date="2024-07" db="EMBL/GenBank/DDBJ databases">
        <authorList>
            <person name="Akdeniz Z."/>
        </authorList>
    </citation>
    <scope>NUCLEOTIDE SEQUENCE [LARGE SCALE GENOMIC DNA]</scope>
</reference>
<dbReference type="EMBL" id="CAXDID020000078">
    <property type="protein sequence ID" value="CAL6017248.1"/>
    <property type="molecule type" value="Genomic_DNA"/>
</dbReference>
<sequence>MSRKESRKHSSPFYNLTYLTCFYHNFVNIDNSQAYQLGFESFIFDPQLLKQMNIELFVMKCKLTISRTKRMGHVTRKVANEFNAFILSTSPQNERRSLAKSDKSSCLTNLSPTAPHFPTRG</sequence>
<reference evidence="2" key="1">
    <citation type="submission" date="2023-06" db="EMBL/GenBank/DDBJ databases">
        <authorList>
            <person name="Kurt Z."/>
        </authorList>
    </citation>
    <scope>NUCLEOTIDE SEQUENCE</scope>
</reference>
<proteinExistence type="predicted"/>
<protein>
    <submittedName>
        <fullName evidence="3">Hypothetical_protein</fullName>
    </submittedName>
</protein>
<keyword evidence="4" id="KW-1185">Reference proteome</keyword>
<evidence type="ECO:0000313" key="2">
    <source>
        <dbReference type="EMBL" id="CAI9940281.1"/>
    </source>
</evidence>
<evidence type="ECO:0000313" key="4">
    <source>
        <dbReference type="Proteomes" id="UP001642409"/>
    </source>
</evidence>
<name>A0AA86PKR5_9EUKA</name>